<reference evidence="10 11" key="1">
    <citation type="submission" date="2018-07" db="EMBL/GenBank/DDBJ databases">
        <title>Genomic Encyclopedia of Type Strains, Phase IV (KMG-IV): sequencing the most valuable type-strain genomes for metagenomic binning, comparative biology and taxonomic classification.</title>
        <authorList>
            <person name="Goeker M."/>
        </authorList>
    </citation>
    <scope>NUCLEOTIDE SEQUENCE [LARGE SCALE GENOMIC DNA]</scope>
    <source>
        <strain evidence="10 11">DSM 4134</strain>
    </source>
</reference>
<evidence type="ECO:0000256" key="7">
    <source>
        <dbReference type="ARBA" id="ARBA00048670"/>
    </source>
</evidence>
<dbReference type="GO" id="GO:0009097">
    <property type="term" value="P:isoleucine biosynthetic process"/>
    <property type="evidence" value="ECO:0007669"/>
    <property type="project" value="UniProtKB-UniRule"/>
</dbReference>
<keyword evidence="11" id="KW-1185">Reference proteome</keyword>
<protein>
    <recommendedName>
        <fullName evidence="8">Acetolactate synthase small subunit</fullName>
        <shortName evidence="8">AHAS</shortName>
        <shortName evidence="8">ALS</shortName>
        <ecNumber evidence="8">2.2.1.6</ecNumber>
    </recommendedName>
    <alternativeName>
        <fullName evidence="8">Acetohydroxy-acid synthase small subunit</fullName>
    </alternativeName>
</protein>
<evidence type="ECO:0000259" key="9">
    <source>
        <dbReference type="PROSITE" id="PS51671"/>
    </source>
</evidence>
<keyword evidence="6 8" id="KW-0100">Branched-chain amino acid biosynthesis</keyword>
<dbReference type="EC" id="2.2.1.6" evidence="8"/>
<dbReference type="InterPro" id="IPR039557">
    <property type="entry name" value="AHAS_ACT"/>
</dbReference>
<dbReference type="InterPro" id="IPR002912">
    <property type="entry name" value="ACT_dom"/>
</dbReference>
<accession>A0A3D9L7H1</accession>
<dbReference type="InterPro" id="IPR045865">
    <property type="entry name" value="ACT-like_dom_sf"/>
</dbReference>
<dbReference type="GO" id="GO:0003984">
    <property type="term" value="F:acetolactate synthase activity"/>
    <property type="evidence" value="ECO:0007669"/>
    <property type="project" value="UniProtKB-UniRule"/>
</dbReference>
<dbReference type="GO" id="GO:0009099">
    <property type="term" value="P:L-valine biosynthetic process"/>
    <property type="evidence" value="ECO:0007669"/>
    <property type="project" value="UniProtKB-UniRule"/>
</dbReference>
<evidence type="ECO:0000313" key="11">
    <source>
        <dbReference type="Proteomes" id="UP000256779"/>
    </source>
</evidence>
<organism evidence="10 11">
    <name type="scientific">Marinoscillum furvescens DSM 4134</name>
    <dbReference type="NCBI Taxonomy" id="1122208"/>
    <lineage>
        <taxon>Bacteria</taxon>
        <taxon>Pseudomonadati</taxon>
        <taxon>Bacteroidota</taxon>
        <taxon>Cytophagia</taxon>
        <taxon>Cytophagales</taxon>
        <taxon>Reichenbachiellaceae</taxon>
        <taxon>Marinoscillum</taxon>
    </lineage>
</organism>
<evidence type="ECO:0000256" key="5">
    <source>
        <dbReference type="ARBA" id="ARBA00022605"/>
    </source>
</evidence>
<comment type="caution">
    <text evidence="10">The sequence shown here is derived from an EMBL/GenBank/DDBJ whole genome shotgun (WGS) entry which is preliminary data.</text>
</comment>
<dbReference type="Gene3D" id="3.30.70.260">
    <property type="match status" value="1"/>
</dbReference>
<comment type="similarity">
    <text evidence="3 8">Belongs to the acetolactate synthase small subunit family.</text>
</comment>
<evidence type="ECO:0000256" key="6">
    <source>
        <dbReference type="ARBA" id="ARBA00023304"/>
    </source>
</evidence>
<keyword evidence="8" id="KW-0808">Transferase</keyword>
<dbReference type="InterPro" id="IPR004789">
    <property type="entry name" value="Acetalactate_synth_ssu"/>
</dbReference>
<dbReference type="AlphaFoldDB" id="A0A3D9L7H1"/>
<dbReference type="PROSITE" id="PS51671">
    <property type="entry name" value="ACT"/>
    <property type="match status" value="1"/>
</dbReference>
<comment type="subunit">
    <text evidence="4 8">Dimer of large and small chains.</text>
</comment>
<dbReference type="Gene3D" id="3.30.70.1150">
    <property type="entry name" value="ACT-like. Chain A, domain 2"/>
    <property type="match status" value="1"/>
</dbReference>
<dbReference type="UniPathway" id="UPA00047">
    <property type="reaction ID" value="UER00055"/>
</dbReference>
<evidence type="ECO:0000256" key="2">
    <source>
        <dbReference type="ARBA" id="ARBA00005025"/>
    </source>
</evidence>
<dbReference type="GO" id="GO:0005829">
    <property type="term" value="C:cytosol"/>
    <property type="evidence" value="ECO:0007669"/>
    <property type="project" value="TreeGrafter"/>
</dbReference>
<gene>
    <name evidence="10" type="ORF">C7460_10480</name>
</gene>
<comment type="pathway">
    <text evidence="1 8">Amino-acid biosynthesis; L-isoleucine biosynthesis; L-isoleucine from 2-oxobutanoate: step 1/4.</text>
</comment>
<proteinExistence type="inferred from homology"/>
<dbReference type="NCBIfam" id="TIGR00119">
    <property type="entry name" value="acolac_sm"/>
    <property type="match status" value="1"/>
</dbReference>
<comment type="pathway">
    <text evidence="2 8">Amino-acid biosynthesis; L-valine biosynthesis; L-valine from pyruvate: step 1/4.</text>
</comment>
<dbReference type="Proteomes" id="UP000256779">
    <property type="component" value="Unassembled WGS sequence"/>
</dbReference>
<name>A0A3D9L7H1_MARFU</name>
<dbReference type="PANTHER" id="PTHR30239">
    <property type="entry name" value="ACETOLACTATE SYNTHASE SMALL SUBUNIT"/>
    <property type="match status" value="1"/>
</dbReference>
<dbReference type="CDD" id="cd04878">
    <property type="entry name" value="ACT_AHAS"/>
    <property type="match status" value="1"/>
</dbReference>
<comment type="function">
    <text evidence="8">Catalyzes the conversion of 2 pyruvate molecules into acetolactate in the first common step of the biosynthetic pathway of the branched-amino acids such as leucine, isoleucine, and valine.</text>
</comment>
<dbReference type="SUPFAM" id="SSF55021">
    <property type="entry name" value="ACT-like"/>
    <property type="match status" value="2"/>
</dbReference>
<dbReference type="UniPathway" id="UPA00049">
    <property type="reaction ID" value="UER00059"/>
</dbReference>
<evidence type="ECO:0000256" key="1">
    <source>
        <dbReference type="ARBA" id="ARBA00004974"/>
    </source>
</evidence>
<sequence length="198" mass="22791">MSTNNIYSEDHSDNVEKEFTLSVLTEDKAGLLNHITIIFTRRKMNITSLNVSTTEVDGVSRFTIVLTTTREKIEKVVKQIRKLIDVLGAFVYEEDEVYYQEIALYKVPTQAFLNGNDTEDLVRNNGARILVIEQDHIIIEKTGHKSETHELYKKLEPYGLLEFVRSGRVAISKSKRKTEAYIKQLEEAPSNYLSIKDF</sequence>
<dbReference type="OrthoDB" id="1523722at2"/>
<dbReference type="InterPro" id="IPR054480">
    <property type="entry name" value="AHAS_small-like_ACT"/>
</dbReference>
<dbReference type="InterPro" id="IPR019455">
    <property type="entry name" value="Acetolactate_synth_ssu_C"/>
</dbReference>
<evidence type="ECO:0000256" key="8">
    <source>
        <dbReference type="RuleBase" id="RU368092"/>
    </source>
</evidence>
<dbReference type="InterPro" id="IPR027271">
    <property type="entry name" value="Acetolactate_synth/TF_NikR_C"/>
</dbReference>
<dbReference type="EMBL" id="QREG01000004">
    <property type="protein sequence ID" value="REE01061.1"/>
    <property type="molecule type" value="Genomic_DNA"/>
</dbReference>
<feature type="domain" description="ACT" evidence="9">
    <location>
        <begin position="20"/>
        <end position="94"/>
    </location>
</feature>
<evidence type="ECO:0000256" key="4">
    <source>
        <dbReference type="ARBA" id="ARBA00011744"/>
    </source>
</evidence>
<dbReference type="GO" id="GO:1990610">
    <property type="term" value="F:acetolactate synthase regulator activity"/>
    <property type="evidence" value="ECO:0007669"/>
    <property type="project" value="UniProtKB-UniRule"/>
</dbReference>
<comment type="catalytic activity">
    <reaction evidence="7 8">
        <text>2 pyruvate + H(+) = (2S)-2-acetolactate + CO2</text>
        <dbReference type="Rhea" id="RHEA:25249"/>
        <dbReference type="ChEBI" id="CHEBI:15361"/>
        <dbReference type="ChEBI" id="CHEBI:15378"/>
        <dbReference type="ChEBI" id="CHEBI:16526"/>
        <dbReference type="ChEBI" id="CHEBI:58476"/>
        <dbReference type="EC" id="2.2.1.6"/>
    </reaction>
</comment>
<dbReference type="Pfam" id="PF22629">
    <property type="entry name" value="ACT_AHAS_ss"/>
    <property type="match status" value="1"/>
</dbReference>
<evidence type="ECO:0000256" key="3">
    <source>
        <dbReference type="ARBA" id="ARBA00006341"/>
    </source>
</evidence>
<dbReference type="RefSeq" id="WP_115867151.1">
    <property type="nucleotide sequence ID" value="NZ_QREG01000004.1"/>
</dbReference>
<dbReference type="Pfam" id="PF10369">
    <property type="entry name" value="ALS_ss_C"/>
    <property type="match status" value="1"/>
</dbReference>
<dbReference type="PANTHER" id="PTHR30239:SF0">
    <property type="entry name" value="ACETOLACTATE SYNTHASE SMALL SUBUNIT 1, CHLOROPLASTIC"/>
    <property type="match status" value="1"/>
</dbReference>
<evidence type="ECO:0000313" key="10">
    <source>
        <dbReference type="EMBL" id="REE01061.1"/>
    </source>
</evidence>
<keyword evidence="5 8" id="KW-0028">Amino-acid biosynthesis</keyword>